<accession>A0AAW1X8G7</accession>
<comment type="caution">
    <text evidence="1">The sequence shown here is derived from an EMBL/GenBank/DDBJ whole genome shotgun (WGS) entry which is preliminary data.</text>
</comment>
<dbReference type="AlphaFoldDB" id="A0AAW1X8G7"/>
<evidence type="ECO:0008006" key="3">
    <source>
        <dbReference type="Google" id="ProtNLM"/>
    </source>
</evidence>
<dbReference type="PANTHER" id="PTHR12651:SF1">
    <property type="entry name" value="26S PROTEASOME NON-ATPASE REGULATORY SUBUNIT 9"/>
    <property type="match status" value="1"/>
</dbReference>
<dbReference type="Gene3D" id="2.30.42.10">
    <property type="match status" value="1"/>
</dbReference>
<evidence type="ECO:0000313" key="1">
    <source>
        <dbReference type="EMBL" id="KAK9932688.1"/>
    </source>
</evidence>
<reference evidence="1 2" key="1">
    <citation type="journal article" date="2023" name="G3 (Bethesda)">
        <title>A chromosome-length genome assembly and annotation of blackberry (Rubus argutus, cv. 'Hillquist').</title>
        <authorList>
            <person name="Bruna T."/>
            <person name="Aryal R."/>
            <person name="Dudchenko O."/>
            <person name="Sargent D.J."/>
            <person name="Mead D."/>
            <person name="Buti M."/>
            <person name="Cavallini A."/>
            <person name="Hytonen T."/>
            <person name="Andres J."/>
            <person name="Pham M."/>
            <person name="Weisz D."/>
            <person name="Mascagni F."/>
            <person name="Usai G."/>
            <person name="Natali L."/>
            <person name="Bassil N."/>
            <person name="Fernandez G.E."/>
            <person name="Lomsadze A."/>
            <person name="Armour M."/>
            <person name="Olukolu B."/>
            <person name="Poorten T."/>
            <person name="Britton C."/>
            <person name="Davik J."/>
            <person name="Ashrafi H."/>
            <person name="Aiden E.L."/>
            <person name="Borodovsky M."/>
            <person name="Worthington M."/>
        </authorList>
    </citation>
    <scope>NUCLEOTIDE SEQUENCE [LARGE SCALE GENOMIC DNA]</scope>
    <source>
        <strain evidence="1">PI 553951</strain>
    </source>
</reference>
<dbReference type="GO" id="GO:0070682">
    <property type="term" value="P:proteasome regulatory particle assembly"/>
    <property type="evidence" value="ECO:0007669"/>
    <property type="project" value="InterPro"/>
</dbReference>
<dbReference type="GO" id="GO:0005737">
    <property type="term" value="C:cytoplasm"/>
    <property type="evidence" value="ECO:0007669"/>
    <property type="project" value="TreeGrafter"/>
</dbReference>
<dbReference type="InterPro" id="IPR035269">
    <property type="entry name" value="PSMD9"/>
</dbReference>
<keyword evidence="2" id="KW-1185">Reference proteome</keyword>
<dbReference type="PANTHER" id="PTHR12651">
    <property type="entry name" value="26S PROTEASOME NON-ATPASE REGULATORY SUBUNIT 9"/>
    <property type="match status" value="1"/>
</dbReference>
<dbReference type="EMBL" id="JBEDUW010000004">
    <property type="protein sequence ID" value="KAK9932688.1"/>
    <property type="molecule type" value="Genomic_DNA"/>
</dbReference>
<name>A0AAW1X8G7_RUBAR</name>
<sequence length="151" mass="16608">MSSNLLHCDHLYAQGMSSIGWLHLSSPVTCFVNMVVTVSVTMSVPFALVDEITNASPTMKDGLQLGDQIVKFGNIEIGDILLQKLAYQSCALPILVPSFSVFAGGFGYGCVRFENSVEFRSDIKAIMSALQQILEKAHKDDMLKNEDTIFR</sequence>
<organism evidence="1 2">
    <name type="scientific">Rubus argutus</name>
    <name type="common">Southern blackberry</name>
    <dbReference type="NCBI Taxonomy" id="59490"/>
    <lineage>
        <taxon>Eukaryota</taxon>
        <taxon>Viridiplantae</taxon>
        <taxon>Streptophyta</taxon>
        <taxon>Embryophyta</taxon>
        <taxon>Tracheophyta</taxon>
        <taxon>Spermatophyta</taxon>
        <taxon>Magnoliopsida</taxon>
        <taxon>eudicotyledons</taxon>
        <taxon>Gunneridae</taxon>
        <taxon>Pentapetalae</taxon>
        <taxon>rosids</taxon>
        <taxon>fabids</taxon>
        <taxon>Rosales</taxon>
        <taxon>Rosaceae</taxon>
        <taxon>Rosoideae</taxon>
        <taxon>Rosoideae incertae sedis</taxon>
        <taxon>Rubus</taxon>
    </lineage>
</organism>
<proteinExistence type="predicted"/>
<gene>
    <name evidence="1" type="ORF">M0R45_019913</name>
</gene>
<evidence type="ECO:0000313" key="2">
    <source>
        <dbReference type="Proteomes" id="UP001457282"/>
    </source>
</evidence>
<dbReference type="GO" id="GO:0005634">
    <property type="term" value="C:nucleus"/>
    <property type="evidence" value="ECO:0007669"/>
    <property type="project" value="TreeGrafter"/>
</dbReference>
<protein>
    <recommendedName>
        <fullName evidence="3">PDZ domain-containing protein</fullName>
    </recommendedName>
</protein>
<dbReference type="InterPro" id="IPR036034">
    <property type="entry name" value="PDZ_sf"/>
</dbReference>
<dbReference type="SUPFAM" id="SSF50156">
    <property type="entry name" value="PDZ domain-like"/>
    <property type="match status" value="1"/>
</dbReference>
<dbReference type="Proteomes" id="UP001457282">
    <property type="component" value="Unassembled WGS sequence"/>
</dbReference>